<name>A0A1R3VHP8_9HYPH</name>
<evidence type="ECO:0000313" key="2">
    <source>
        <dbReference type="Proteomes" id="UP000188388"/>
    </source>
</evidence>
<dbReference type="AlphaFoldDB" id="A0A1R3VHP8"/>
<gene>
    <name evidence="1" type="ORF">BQ8794_50483</name>
</gene>
<keyword evidence="2" id="KW-1185">Reference proteome</keyword>
<dbReference type="EMBL" id="FTPD01000045">
    <property type="protein sequence ID" value="SIT58381.1"/>
    <property type="molecule type" value="Genomic_DNA"/>
</dbReference>
<proteinExistence type="predicted"/>
<sequence>MLDDRSLRTHKLGTPDVIQYLIMT</sequence>
<accession>A0A1R3VHP8</accession>
<dbReference type="Proteomes" id="UP000188388">
    <property type="component" value="Unassembled WGS sequence"/>
</dbReference>
<evidence type="ECO:0000313" key="1">
    <source>
        <dbReference type="EMBL" id="SIT58381.1"/>
    </source>
</evidence>
<reference evidence="2" key="1">
    <citation type="submission" date="2017-01" db="EMBL/GenBank/DDBJ databases">
        <authorList>
            <person name="Brunel B."/>
        </authorList>
    </citation>
    <scope>NUCLEOTIDE SEQUENCE [LARGE SCALE GENOMIC DNA]</scope>
</reference>
<protein>
    <submittedName>
        <fullName evidence="1">Uncharacterized protein</fullName>
    </submittedName>
</protein>
<organism evidence="1 2">
    <name type="scientific">Mesorhizobium prunaredense</name>
    <dbReference type="NCBI Taxonomy" id="1631249"/>
    <lineage>
        <taxon>Bacteria</taxon>
        <taxon>Pseudomonadati</taxon>
        <taxon>Pseudomonadota</taxon>
        <taxon>Alphaproteobacteria</taxon>
        <taxon>Hyphomicrobiales</taxon>
        <taxon>Phyllobacteriaceae</taxon>
        <taxon>Mesorhizobium</taxon>
    </lineage>
</organism>
<dbReference type="STRING" id="1631249.BQ8794_50483"/>